<dbReference type="PRINTS" id="PR00502">
    <property type="entry name" value="NUDIXFAMILY"/>
</dbReference>
<keyword evidence="2 3" id="KW-0378">Hydrolase</keyword>
<feature type="compositionally biased region" description="Basic and acidic residues" evidence="4">
    <location>
        <begin position="11"/>
        <end position="21"/>
    </location>
</feature>
<dbReference type="InterPro" id="IPR000086">
    <property type="entry name" value="NUDIX_hydrolase_dom"/>
</dbReference>
<dbReference type="EMBL" id="CP001958">
    <property type="protein sequence ID" value="ADG96501.1"/>
    <property type="molecule type" value="Genomic_DNA"/>
</dbReference>
<dbReference type="PANTHER" id="PTHR43736:SF1">
    <property type="entry name" value="DIHYDRONEOPTERIN TRIPHOSPHATE DIPHOSPHATASE"/>
    <property type="match status" value="1"/>
</dbReference>
<evidence type="ECO:0000256" key="2">
    <source>
        <dbReference type="ARBA" id="ARBA00022801"/>
    </source>
</evidence>
<dbReference type="KEGG" id="srt:Srot_0008"/>
<sequence>MTSTDNTGPEESPRGDRPDGRPRRRRKHKPRSQRPRRHDRETSAGGLVVAGLDGPPEEFRAALIGRLDKAGRMRWSMPKGHIEPGETAEQAAVREVKEETGIDGTVLASLGSIDYWLHGQGKRVLKTVHHYLMRFQSGELSDEDVEVTEVAWVPLTELSTRLSYADERKLAAIANNLIEGMRAGGARAPLRGGGSAGSADESAAP</sequence>
<proteinExistence type="inferred from homology"/>
<dbReference type="GO" id="GO:0016787">
    <property type="term" value="F:hydrolase activity"/>
    <property type="evidence" value="ECO:0007669"/>
    <property type="project" value="UniProtKB-KW"/>
</dbReference>
<name>D6Z9H4_SEGRD</name>
<dbReference type="InterPro" id="IPR015797">
    <property type="entry name" value="NUDIX_hydrolase-like_dom_sf"/>
</dbReference>
<evidence type="ECO:0000259" key="5">
    <source>
        <dbReference type="PROSITE" id="PS51462"/>
    </source>
</evidence>
<dbReference type="Gene3D" id="3.90.79.10">
    <property type="entry name" value="Nucleoside Triphosphate Pyrophosphohydrolase"/>
    <property type="match status" value="1"/>
</dbReference>
<accession>D6Z9H4</accession>
<dbReference type="eggNOG" id="COG0494">
    <property type="taxonomic scope" value="Bacteria"/>
</dbReference>
<dbReference type="AlphaFoldDB" id="D6Z9H4"/>
<dbReference type="SUPFAM" id="SSF55811">
    <property type="entry name" value="Nudix"/>
    <property type="match status" value="1"/>
</dbReference>
<feature type="compositionally biased region" description="Basic residues" evidence="4">
    <location>
        <begin position="22"/>
        <end position="37"/>
    </location>
</feature>
<dbReference type="HOGENOM" id="CLU_037162_14_1_11"/>
<dbReference type="Proteomes" id="UP000002247">
    <property type="component" value="Chromosome"/>
</dbReference>
<dbReference type="PROSITE" id="PS51462">
    <property type="entry name" value="NUDIX"/>
    <property type="match status" value="1"/>
</dbReference>
<gene>
    <name evidence="6" type="ordered locus">Srot_0008</name>
</gene>
<dbReference type="STRING" id="640132.Srot_0008"/>
<dbReference type="CDD" id="cd03673">
    <property type="entry name" value="NUDIX_Ap6A_hydrolase"/>
    <property type="match status" value="1"/>
</dbReference>
<reference evidence="6 7" key="1">
    <citation type="journal article" date="2010" name="Stand. Genomic Sci.">
        <title>Complete genome sequence of Segniliparus rotundus type strain (CDC 1076).</title>
        <authorList>
            <person name="Sikorski J."/>
            <person name="Lapidus A."/>
            <person name="Copeland A."/>
            <person name="Misra M."/>
            <person name="Glavina Del Rio T."/>
            <person name="Nolan M."/>
            <person name="Lucas S."/>
            <person name="Chen F."/>
            <person name="Tice H."/>
            <person name="Cheng J.F."/>
            <person name="Jando M."/>
            <person name="Schneider S."/>
            <person name="Bruce D."/>
            <person name="Goodwin L."/>
            <person name="Pitluck S."/>
            <person name="Liolios K."/>
            <person name="Mikhailova N."/>
            <person name="Pati A."/>
            <person name="Ivanova N."/>
            <person name="Mavromatis K."/>
            <person name="Chen A."/>
            <person name="Palaniappan K."/>
            <person name="Chertkov O."/>
            <person name="Land M."/>
            <person name="Hauser L."/>
            <person name="Chang Y.J."/>
            <person name="Jeffries C.D."/>
            <person name="Brettin T."/>
            <person name="Detter J.C."/>
            <person name="Han C."/>
            <person name="Rohde M."/>
            <person name="Goker M."/>
            <person name="Bristow J."/>
            <person name="Eisen J.A."/>
            <person name="Markowitz V."/>
            <person name="Hugenholtz P."/>
            <person name="Kyrpides N.C."/>
            <person name="Klenk H.P."/>
        </authorList>
    </citation>
    <scope>NUCLEOTIDE SEQUENCE [LARGE SCALE GENOMIC DNA]</scope>
    <source>
        <strain evidence="7">ATCC BAA-972 / CDC 1076 / CIP 108378 / DSM 44985 / JCM 13578</strain>
    </source>
</reference>
<dbReference type="PROSITE" id="PS00893">
    <property type="entry name" value="NUDIX_BOX"/>
    <property type="match status" value="1"/>
</dbReference>
<dbReference type="InterPro" id="IPR020476">
    <property type="entry name" value="Nudix_hydrolase"/>
</dbReference>
<evidence type="ECO:0000313" key="6">
    <source>
        <dbReference type="EMBL" id="ADG96501.1"/>
    </source>
</evidence>
<feature type="region of interest" description="Disordered" evidence="4">
    <location>
        <begin position="1"/>
        <end position="52"/>
    </location>
</feature>
<keyword evidence="7" id="KW-1185">Reference proteome</keyword>
<organism evidence="6 7">
    <name type="scientific">Segniliparus rotundus (strain ATCC BAA-972 / CDC 1076 / CIP 108378 / DSM 44985 / JCM 13578)</name>
    <dbReference type="NCBI Taxonomy" id="640132"/>
    <lineage>
        <taxon>Bacteria</taxon>
        <taxon>Bacillati</taxon>
        <taxon>Actinomycetota</taxon>
        <taxon>Actinomycetes</taxon>
        <taxon>Mycobacteriales</taxon>
        <taxon>Segniliparaceae</taxon>
        <taxon>Segniliparus</taxon>
    </lineage>
</organism>
<feature type="domain" description="Nudix hydrolase" evidence="5">
    <location>
        <begin position="39"/>
        <end position="175"/>
    </location>
</feature>
<evidence type="ECO:0000256" key="4">
    <source>
        <dbReference type="SAM" id="MobiDB-lite"/>
    </source>
</evidence>
<dbReference type="PANTHER" id="PTHR43736">
    <property type="entry name" value="ADP-RIBOSE PYROPHOSPHATASE"/>
    <property type="match status" value="1"/>
</dbReference>
<dbReference type="Pfam" id="PF00293">
    <property type="entry name" value="NUDIX"/>
    <property type="match status" value="1"/>
</dbReference>
<comment type="similarity">
    <text evidence="1 3">Belongs to the Nudix hydrolase family.</text>
</comment>
<evidence type="ECO:0000256" key="1">
    <source>
        <dbReference type="ARBA" id="ARBA00005582"/>
    </source>
</evidence>
<evidence type="ECO:0000313" key="7">
    <source>
        <dbReference type="Proteomes" id="UP000002247"/>
    </source>
</evidence>
<dbReference type="RefSeq" id="WP_013136957.1">
    <property type="nucleotide sequence ID" value="NC_014168.1"/>
</dbReference>
<dbReference type="InterPro" id="IPR020084">
    <property type="entry name" value="NUDIX_hydrolase_CS"/>
</dbReference>
<evidence type="ECO:0000256" key="3">
    <source>
        <dbReference type="RuleBase" id="RU003476"/>
    </source>
</evidence>
<protein>
    <submittedName>
        <fullName evidence="6">NUDIX hydrolase</fullName>
    </submittedName>
</protein>